<feature type="non-terminal residue" evidence="2">
    <location>
        <position position="94"/>
    </location>
</feature>
<protein>
    <recommendedName>
        <fullName evidence="1">UDP-glucose/GDP-mannose dehydrogenase N-terminal domain-containing protein</fullName>
    </recommendedName>
</protein>
<dbReference type="PANTHER" id="PTHR43750">
    <property type="entry name" value="UDP-GLUCOSE 6-DEHYDROGENASE TUAD"/>
    <property type="match status" value="1"/>
</dbReference>
<dbReference type="PANTHER" id="PTHR43750:SF3">
    <property type="entry name" value="UDP-GLUCOSE 6-DEHYDROGENASE TUAD"/>
    <property type="match status" value="1"/>
</dbReference>
<dbReference type="InterPro" id="IPR036291">
    <property type="entry name" value="NAD(P)-bd_dom_sf"/>
</dbReference>
<dbReference type="Pfam" id="PF03721">
    <property type="entry name" value="UDPG_MGDP_dh_N"/>
    <property type="match status" value="1"/>
</dbReference>
<evidence type="ECO:0000313" key="2">
    <source>
        <dbReference type="EMBL" id="GAH12169.1"/>
    </source>
</evidence>
<dbReference type="EMBL" id="BART01033886">
    <property type="protein sequence ID" value="GAH12169.1"/>
    <property type="molecule type" value="Genomic_DNA"/>
</dbReference>
<name>X1E4Q2_9ZZZZ</name>
<gene>
    <name evidence="2" type="ORF">S01H4_58080</name>
</gene>
<dbReference type="InterPro" id="IPR001732">
    <property type="entry name" value="UDP-Glc/GDP-Man_DH_N"/>
</dbReference>
<reference evidence="2" key="1">
    <citation type="journal article" date="2014" name="Front. Microbiol.">
        <title>High frequency of phylogenetically diverse reductive dehalogenase-homologous genes in deep subseafloor sedimentary metagenomes.</title>
        <authorList>
            <person name="Kawai M."/>
            <person name="Futagami T."/>
            <person name="Toyoda A."/>
            <person name="Takaki Y."/>
            <person name="Nishi S."/>
            <person name="Hori S."/>
            <person name="Arai W."/>
            <person name="Tsubouchi T."/>
            <person name="Morono Y."/>
            <person name="Uchiyama I."/>
            <person name="Ito T."/>
            <person name="Fujiyama A."/>
            <person name="Inagaki F."/>
            <person name="Takami H."/>
        </authorList>
    </citation>
    <scope>NUCLEOTIDE SEQUENCE</scope>
    <source>
        <strain evidence="2">Expedition CK06-06</strain>
    </source>
</reference>
<dbReference type="Gene3D" id="3.40.50.720">
    <property type="entry name" value="NAD(P)-binding Rossmann-like Domain"/>
    <property type="match status" value="1"/>
</dbReference>
<proteinExistence type="predicted"/>
<dbReference type="AlphaFoldDB" id="X1E4Q2"/>
<dbReference type="GO" id="GO:0016616">
    <property type="term" value="F:oxidoreductase activity, acting on the CH-OH group of donors, NAD or NADP as acceptor"/>
    <property type="evidence" value="ECO:0007669"/>
    <property type="project" value="InterPro"/>
</dbReference>
<accession>X1E4Q2</accession>
<comment type="caution">
    <text evidence="2">The sequence shown here is derived from an EMBL/GenBank/DDBJ whole genome shotgun (WGS) entry which is preliminary data.</text>
</comment>
<organism evidence="2">
    <name type="scientific">marine sediment metagenome</name>
    <dbReference type="NCBI Taxonomy" id="412755"/>
    <lineage>
        <taxon>unclassified sequences</taxon>
        <taxon>metagenomes</taxon>
        <taxon>ecological metagenomes</taxon>
    </lineage>
</organism>
<sequence>MKIGIIGTGYVGLVSAVGLAELGHEVVGTDKVAEKIEKISQGNVPIYEPGLKELLQANLKRGNLSFTADLTNTIITSDVLFVCVNTPQREDGSA</sequence>
<feature type="domain" description="UDP-glucose/GDP-mannose dehydrogenase N-terminal" evidence="1">
    <location>
        <begin position="1"/>
        <end position="92"/>
    </location>
</feature>
<dbReference type="SUPFAM" id="SSF51735">
    <property type="entry name" value="NAD(P)-binding Rossmann-fold domains"/>
    <property type="match status" value="1"/>
</dbReference>
<evidence type="ECO:0000259" key="1">
    <source>
        <dbReference type="Pfam" id="PF03721"/>
    </source>
</evidence>
<dbReference type="GO" id="GO:0051287">
    <property type="term" value="F:NAD binding"/>
    <property type="evidence" value="ECO:0007669"/>
    <property type="project" value="InterPro"/>
</dbReference>